<dbReference type="InterPro" id="IPR011990">
    <property type="entry name" value="TPR-like_helical_dom_sf"/>
</dbReference>
<dbReference type="Proteomes" id="UP000029227">
    <property type="component" value="Unassembled WGS sequence"/>
</dbReference>
<dbReference type="InterPro" id="IPR054283">
    <property type="entry name" value="DUF7017"/>
</dbReference>
<gene>
    <name evidence="2" type="ORF">JCM19237_4177</name>
</gene>
<evidence type="ECO:0000313" key="3">
    <source>
        <dbReference type="Proteomes" id="UP000029227"/>
    </source>
</evidence>
<dbReference type="InterPro" id="IPR054427">
    <property type="entry name" value="S1CSD-TOTE-2"/>
</dbReference>
<dbReference type="STRING" id="754436.JCM19237_4177"/>
<sequence length="483" mass="54896">MSVEQPFRTVTNLRKSGNLQEAWNVGFAALEHSPQDSYLKGALFWVCYEFIKQQQERISKRAVSSNNFRPSDFEFERIENLLQTIVSFDIPTGGLEYKMLLVQFKKNLEWFPSLVNLVLRHQGALFDDESKKPFQAEKGEVPSLMLSTARQVANAWLRAREFWQLDLNQVLGFINLTRQQVADTKHLIWLDYDQAKCLIVAGQYEQARELLLPILRKKQKEAWAWGALAATYQKQDRNLALKFFAKGIVSAHDVTFSLKLLQGAIPLLLANQQSTEASMCLKAALQAYQSNGWKVKPELEQLMIQPWYDANVDESDLKAFLKSLCRDAIEYLHGPTEKVIGVIENIHKSEKGFQVFVNKSTSWSVRMGVHKSNQKPQAGDYVELSLSMKGNEKEVVASAPCQSVEMADVGSVEGELRIAPKGFGFVEDTFVPPFVIGDIANESRVTVLRIMAWDKTKSRHNWKAIKLTKAETLPLSFDDDLPF</sequence>
<evidence type="ECO:0000313" key="2">
    <source>
        <dbReference type="EMBL" id="GAL04811.1"/>
    </source>
</evidence>
<dbReference type="SUPFAM" id="SSF48452">
    <property type="entry name" value="TPR-like"/>
    <property type="match status" value="1"/>
</dbReference>
<accession>A0A090QPG3</accession>
<organism evidence="2 3">
    <name type="scientific">Photobacterium aphoticum</name>
    <dbReference type="NCBI Taxonomy" id="754436"/>
    <lineage>
        <taxon>Bacteria</taxon>
        <taxon>Pseudomonadati</taxon>
        <taxon>Pseudomonadota</taxon>
        <taxon>Gammaproteobacteria</taxon>
        <taxon>Vibrionales</taxon>
        <taxon>Vibrionaceae</taxon>
        <taxon>Photobacterium</taxon>
    </lineage>
</organism>
<proteinExistence type="predicted"/>
<dbReference type="eggNOG" id="COG4783">
    <property type="taxonomic scope" value="Bacteria"/>
</dbReference>
<comment type="caution">
    <text evidence="2">The sequence shown here is derived from an EMBL/GenBank/DDBJ whole genome shotgun (WGS) entry which is preliminary data.</text>
</comment>
<dbReference type="EMBL" id="BBMN01000005">
    <property type="protein sequence ID" value="GAL04811.1"/>
    <property type="molecule type" value="Genomic_DNA"/>
</dbReference>
<feature type="domain" description="TOTE conflict systems S1/CSD-like" evidence="1">
    <location>
        <begin position="411"/>
        <end position="467"/>
    </location>
</feature>
<name>A0A090QPG3_9GAMM</name>
<dbReference type="Gene3D" id="1.25.40.10">
    <property type="entry name" value="Tetratricopeptide repeat domain"/>
    <property type="match status" value="1"/>
</dbReference>
<reference evidence="2 3" key="1">
    <citation type="journal article" date="2014" name="Genome Announc.">
        <title>Draft Genome Sequences of Two Vibrionaceae Species, Vibrio ponticus C121 and Photobacterium aphoticum C119, Isolated as Coral Reef Microbiota.</title>
        <authorList>
            <person name="Al-saari N."/>
            <person name="Meirelles P.M."/>
            <person name="Mino S."/>
            <person name="Suda W."/>
            <person name="Oshima K."/>
            <person name="Hattori M."/>
            <person name="Ohkuma M."/>
            <person name="Thompson F.L."/>
            <person name="Gomez-Gil B."/>
            <person name="Sawabe T."/>
            <person name="Sawabe T."/>
        </authorList>
    </citation>
    <scope>NUCLEOTIDE SEQUENCE [LARGE SCALE GENOMIC DNA]</scope>
    <source>
        <strain evidence="2 3">JCM 19237</strain>
    </source>
</reference>
<dbReference type="AlphaFoldDB" id="A0A090QPG3"/>
<dbReference type="Pfam" id="PF22707">
    <property type="entry name" value="S1CSD-TOTE-2"/>
    <property type="match status" value="1"/>
</dbReference>
<dbReference type="Pfam" id="PF22860">
    <property type="entry name" value="DUF7017"/>
    <property type="match status" value="1"/>
</dbReference>
<protein>
    <recommendedName>
        <fullName evidence="1">TOTE conflict systems S1/CSD-like domain-containing protein</fullName>
    </recommendedName>
</protein>
<evidence type="ECO:0000259" key="1">
    <source>
        <dbReference type="Pfam" id="PF22707"/>
    </source>
</evidence>